<feature type="transmembrane region" description="Helical" evidence="1">
    <location>
        <begin position="544"/>
        <end position="568"/>
    </location>
</feature>
<sequence>MYLGQVSSLVYRSKYWSTSSLLLPPEILEHIIDQLAQSPDEGSKRALSSWLLVSPTFHQRARYHVFFTVTISNTPNTAFSARIRSLRRLLEDDAAFTSASPTRKGGNLIRAIHEVVILSRNGTESNKVILDNTDLIAVMRRLHTPAYGIERFALLLDNLLTVVAWEDLSPELKLAFRNLSRSPFLKSLTISHLPNIPVSFFNGTYLENISVTGAFPATSERFAQCLSAFEDAPQQDPEASIVESPPMLRSFTTDHTFIFPKAWITNRDVYNLTTPLSPFPQLRDLNIILSPLYFATFLRITSHVLTAASRSLETLSFRFVGKFAPLLPTSVTPITLNTMRNLTSLTLSLTTNQIVTRRPITEIGLRPILHILESSTSPPSLRHIQITLTLSIRDPRDKLIAPDTEEWGSFNQALSDFCFANLEEIKVNNIYASKGYASENGYKIATFSLLTAASFAHTWFYMFKYMVWSFSNYEQTHLSNISLELPLRIASWLQDTSLFEEAWYLVCFNPLNWWWSEQLCLFTVGAWTVFVATEGRRHGIKHLWAYMLLGQIVAISVASNLFYLAILLSPPPGLPRRDQHSTNTSPTLWLNVFLSIATVALTPFTSRSTFLWNLLVMHALIFLPLIFREDATTEGHPPRFAMSTKTIPHHPYRLSNYTCADRPDRRPLPQPNRINCFLTRTASCLEGPPFSPCPVIHWLGRHMDNRVVRYLDPCTA</sequence>
<dbReference type="EMBL" id="CACVBS010000066">
    <property type="protein sequence ID" value="CAA7268202.1"/>
    <property type="molecule type" value="Genomic_DNA"/>
</dbReference>
<keyword evidence="1" id="KW-0472">Membrane</keyword>
<name>A0A8S0X5X3_CYCAE</name>
<dbReference type="InterPro" id="IPR021362">
    <property type="entry name" value="DUF2834"/>
</dbReference>
<dbReference type="Pfam" id="PF11196">
    <property type="entry name" value="DUF2834"/>
    <property type="match status" value="1"/>
</dbReference>
<keyword evidence="3" id="KW-1185">Reference proteome</keyword>
<protein>
    <submittedName>
        <fullName evidence="2">Uncharacterized protein</fullName>
    </submittedName>
</protein>
<feature type="transmembrane region" description="Helical" evidence="1">
    <location>
        <begin position="610"/>
        <end position="627"/>
    </location>
</feature>
<keyword evidence="1" id="KW-1133">Transmembrane helix</keyword>
<gene>
    <name evidence="2" type="ORF">AAE3_LOCUS10359</name>
</gene>
<evidence type="ECO:0000256" key="1">
    <source>
        <dbReference type="SAM" id="Phobius"/>
    </source>
</evidence>
<feature type="transmembrane region" description="Helical" evidence="1">
    <location>
        <begin position="444"/>
        <end position="463"/>
    </location>
</feature>
<keyword evidence="1" id="KW-0812">Transmembrane</keyword>
<evidence type="ECO:0000313" key="2">
    <source>
        <dbReference type="EMBL" id="CAA7268202.1"/>
    </source>
</evidence>
<dbReference type="OrthoDB" id="2126185at2759"/>
<dbReference type="Proteomes" id="UP000467700">
    <property type="component" value="Unassembled WGS sequence"/>
</dbReference>
<comment type="caution">
    <text evidence="2">The sequence shown here is derived from an EMBL/GenBank/DDBJ whole genome shotgun (WGS) entry which is preliminary data.</text>
</comment>
<proteinExistence type="predicted"/>
<accession>A0A8S0X5X3</accession>
<evidence type="ECO:0000313" key="3">
    <source>
        <dbReference type="Proteomes" id="UP000467700"/>
    </source>
</evidence>
<dbReference type="AlphaFoldDB" id="A0A8S0X5X3"/>
<organism evidence="2 3">
    <name type="scientific">Cyclocybe aegerita</name>
    <name type="common">Black poplar mushroom</name>
    <name type="synonym">Agrocybe aegerita</name>
    <dbReference type="NCBI Taxonomy" id="1973307"/>
    <lineage>
        <taxon>Eukaryota</taxon>
        <taxon>Fungi</taxon>
        <taxon>Dikarya</taxon>
        <taxon>Basidiomycota</taxon>
        <taxon>Agaricomycotina</taxon>
        <taxon>Agaricomycetes</taxon>
        <taxon>Agaricomycetidae</taxon>
        <taxon>Agaricales</taxon>
        <taxon>Agaricineae</taxon>
        <taxon>Bolbitiaceae</taxon>
        <taxon>Cyclocybe</taxon>
    </lineage>
</organism>
<feature type="transmembrane region" description="Helical" evidence="1">
    <location>
        <begin position="588"/>
        <end position="605"/>
    </location>
</feature>
<reference evidence="2 3" key="1">
    <citation type="submission" date="2020-01" db="EMBL/GenBank/DDBJ databases">
        <authorList>
            <person name="Gupta K D."/>
        </authorList>
    </citation>
    <scope>NUCLEOTIDE SEQUENCE [LARGE SCALE GENOMIC DNA]</scope>
</reference>